<dbReference type="EMBL" id="FWWT01000022">
    <property type="protein sequence ID" value="SMB93600.1"/>
    <property type="molecule type" value="Genomic_DNA"/>
</dbReference>
<dbReference type="PIRSF" id="PIRSF002465">
    <property type="entry name" value="Phsphlp_syn_PlsX"/>
    <property type="match status" value="1"/>
</dbReference>
<keyword evidence="7 10" id="KW-1208">Phospholipid metabolism</keyword>
<dbReference type="NCBIfam" id="TIGR00182">
    <property type="entry name" value="plsX"/>
    <property type="match status" value="1"/>
</dbReference>
<keyword evidence="4 10" id="KW-0808">Transferase</keyword>
<dbReference type="GO" id="GO:0043811">
    <property type="term" value="F:phosphate:acyl-[acyl carrier protein] acyltransferase activity"/>
    <property type="evidence" value="ECO:0007669"/>
    <property type="project" value="UniProtKB-UniRule"/>
</dbReference>
<comment type="subunit">
    <text evidence="9 10">Homodimer. Probably interacts with PlsY.</text>
</comment>
<dbReference type="InterPro" id="IPR003664">
    <property type="entry name" value="FA_synthesis"/>
</dbReference>
<evidence type="ECO:0000313" key="12">
    <source>
        <dbReference type="Proteomes" id="UP000192731"/>
    </source>
</evidence>
<evidence type="ECO:0000313" key="11">
    <source>
        <dbReference type="EMBL" id="SMB93600.1"/>
    </source>
</evidence>
<comment type="pathway">
    <text evidence="10">Lipid metabolism; phospholipid metabolism.</text>
</comment>
<gene>
    <name evidence="10" type="primary">plsX</name>
    <name evidence="11" type="ORF">SAMN00017405_0060</name>
</gene>
<comment type="subcellular location">
    <subcellularLocation>
        <location evidence="10">Cytoplasm</location>
    </subcellularLocation>
    <text evidence="10">Associated with the membrane possibly through PlsY.</text>
</comment>
<dbReference type="OrthoDB" id="9806408at2"/>
<dbReference type="EC" id="2.3.1.274" evidence="8 10"/>
<dbReference type="AlphaFoldDB" id="A0A1W1VK55"/>
<keyword evidence="12" id="KW-1185">Reference proteome</keyword>
<protein>
    <recommendedName>
        <fullName evidence="8 10">Phosphate acyltransferase</fullName>
        <ecNumber evidence="8 10">2.3.1.274</ecNumber>
    </recommendedName>
    <alternativeName>
        <fullName evidence="10">Acyl-ACP phosphotransacylase</fullName>
    </alternativeName>
    <alternativeName>
        <fullName evidence="10">Acyl-[acyl-carrier-protein]--phosphate acyltransferase</fullName>
    </alternativeName>
    <alternativeName>
        <fullName evidence="10">Phosphate-acyl-ACP acyltransferase</fullName>
    </alternativeName>
</protein>
<evidence type="ECO:0000256" key="6">
    <source>
        <dbReference type="ARBA" id="ARBA00023209"/>
    </source>
</evidence>
<dbReference type="PANTHER" id="PTHR30100">
    <property type="entry name" value="FATTY ACID/PHOSPHOLIPID SYNTHESIS PROTEIN PLSX"/>
    <property type="match status" value="1"/>
</dbReference>
<evidence type="ECO:0000256" key="2">
    <source>
        <dbReference type="ARBA" id="ARBA00022490"/>
    </source>
</evidence>
<evidence type="ECO:0000256" key="8">
    <source>
        <dbReference type="ARBA" id="ARBA00024069"/>
    </source>
</evidence>
<evidence type="ECO:0000256" key="5">
    <source>
        <dbReference type="ARBA" id="ARBA00023098"/>
    </source>
</evidence>
<keyword evidence="3 10" id="KW-0444">Lipid biosynthesis</keyword>
<proteinExistence type="inferred from homology"/>
<name>A0A1W1VK55_DESTI</name>
<evidence type="ECO:0000256" key="7">
    <source>
        <dbReference type="ARBA" id="ARBA00023264"/>
    </source>
</evidence>
<dbReference type="STRING" id="656914.SAMN00017405_0060"/>
<comment type="function">
    <text evidence="10">Catalyzes the reversible formation of acyl-phosphate (acyl-PO(4)) from acyl-[acyl-carrier-protein] (acyl-ACP). This enzyme utilizes acyl-ACP as fatty acyl donor, but not acyl-CoA.</text>
</comment>
<evidence type="ECO:0000256" key="10">
    <source>
        <dbReference type="HAMAP-Rule" id="MF_00019"/>
    </source>
</evidence>
<dbReference type="RefSeq" id="WP_084053871.1">
    <property type="nucleotide sequence ID" value="NZ_FWWT01000022.1"/>
</dbReference>
<keyword evidence="11" id="KW-0012">Acyltransferase</keyword>
<organism evidence="11 12">
    <name type="scientific">Desulfonispora thiosulfatigenes DSM 11270</name>
    <dbReference type="NCBI Taxonomy" id="656914"/>
    <lineage>
        <taxon>Bacteria</taxon>
        <taxon>Bacillati</taxon>
        <taxon>Bacillota</taxon>
        <taxon>Clostridia</taxon>
        <taxon>Eubacteriales</taxon>
        <taxon>Peptococcaceae</taxon>
        <taxon>Desulfonispora</taxon>
    </lineage>
</organism>
<dbReference type="GO" id="GO:0006633">
    <property type="term" value="P:fatty acid biosynthetic process"/>
    <property type="evidence" value="ECO:0007669"/>
    <property type="project" value="UniProtKB-UniRule"/>
</dbReference>
<dbReference type="SUPFAM" id="SSF53659">
    <property type="entry name" value="Isocitrate/Isopropylmalate dehydrogenase-like"/>
    <property type="match status" value="1"/>
</dbReference>
<dbReference type="GO" id="GO:0008654">
    <property type="term" value="P:phospholipid biosynthetic process"/>
    <property type="evidence" value="ECO:0007669"/>
    <property type="project" value="UniProtKB-KW"/>
</dbReference>
<dbReference type="PANTHER" id="PTHR30100:SF1">
    <property type="entry name" value="PHOSPHATE ACYLTRANSFERASE"/>
    <property type="match status" value="1"/>
</dbReference>
<evidence type="ECO:0000256" key="1">
    <source>
        <dbReference type="ARBA" id="ARBA00001232"/>
    </source>
</evidence>
<dbReference type="InterPro" id="IPR012281">
    <property type="entry name" value="Phospholipid_synth_PlsX-like"/>
</dbReference>
<keyword evidence="2 10" id="KW-0963">Cytoplasm</keyword>
<reference evidence="11 12" key="1">
    <citation type="submission" date="2017-04" db="EMBL/GenBank/DDBJ databases">
        <authorList>
            <person name="Afonso C.L."/>
            <person name="Miller P.J."/>
            <person name="Scott M.A."/>
            <person name="Spackman E."/>
            <person name="Goraichik I."/>
            <person name="Dimitrov K.M."/>
            <person name="Suarez D.L."/>
            <person name="Swayne D.E."/>
        </authorList>
    </citation>
    <scope>NUCLEOTIDE SEQUENCE [LARGE SCALE GENOMIC DNA]</scope>
    <source>
        <strain evidence="11 12">DSM 11270</strain>
    </source>
</reference>
<dbReference type="HAMAP" id="MF_00019">
    <property type="entry name" value="PlsX"/>
    <property type="match status" value="1"/>
</dbReference>
<keyword evidence="5 10" id="KW-0443">Lipid metabolism</keyword>
<dbReference type="Gene3D" id="3.40.718.10">
    <property type="entry name" value="Isopropylmalate Dehydrogenase"/>
    <property type="match status" value="1"/>
</dbReference>
<keyword evidence="6 10" id="KW-0594">Phospholipid biosynthesis</keyword>
<dbReference type="GO" id="GO:0005737">
    <property type="term" value="C:cytoplasm"/>
    <property type="evidence" value="ECO:0007669"/>
    <property type="project" value="UniProtKB-SubCell"/>
</dbReference>
<dbReference type="UniPathway" id="UPA00085"/>
<accession>A0A1W1VK55</accession>
<evidence type="ECO:0000256" key="4">
    <source>
        <dbReference type="ARBA" id="ARBA00022679"/>
    </source>
</evidence>
<evidence type="ECO:0000256" key="3">
    <source>
        <dbReference type="ARBA" id="ARBA00022516"/>
    </source>
</evidence>
<dbReference type="Proteomes" id="UP000192731">
    <property type="component" value="Unassembled WGS sequence"/>
</dbReference>
<sequence length="331" mass="35680">MRIALDAMGGDHAPKEIVQGAIEAINKYSFIEKIFIVGHKDKINPYLENGQNKLEIIHASENITMDDIPTVSYRTKKDASISIAAKMVKDKEADALISAGSTGAQMVASLFGIGRIKAVDRPAIATVLPTLEGYKLLLDIGANTNCKVKNLKQFAMMGSIYAEKILEIKNPKIALINNGTEKTKGNELVQQTYIELENMPGINFTGNIEGRDILLGSADVMVCDGFVGNIVLKLIEGMAKAVTSLAKEEIDKSIRAKIGAGLLLPVVKELKSKLDYSEYGGAPLLGIDGISIICHGSSKAKAICNSINIAYNCHKSDLIKIMTNNLKMGDV</sequence>
<comment type="catalytic activity">
    <reaction evidence="1 10">
        <text>a fatty acyl-[ACP] + phosphate = an acyl phosphate + holo-[ACP]</text>
        <dbReference type="Rhea" id="RHEA:42292"/>
        <dbReference type="Rhea" id="RHEA-COMP:9685"/>
        <dbReference type="Rhea" id="RHEA-COMP:14125"/>
        <dbReference type="ChEBI" id="CHEBI:43474"/>
        <dbReference type="ChEBI" id="CHEBI:59918"/>
        <dbReference type="ChEBI" id="CHEBI:64479"/>
        <dbReference type="ChEBI" id="CHEBI:138651"/>
        <dbReference type="EC" id="2.3.1.274"/>
    </reaction>
</comment>
<comment type="similarity">
    <text evidence="10">Belongs to the PlsX family.</text>
</comment>
<dbReference type="Pfam" id="PF02504">
    <property type="entry name" value="FA_synthesis"/>
    <property type="match status" value="1"/>
</dbReference>
<evidence type="ECO:0000256" key="9">
    <source>
        <dbReference type="ARBA" id="ARBA00046608"/>
    </source>
</evidence>